<evidence type="ECO:0000313" key="4">
    <source>
        <dbReference type="RefSeq" id="XP_029302012.1"/>
    </source>
</evidence>
<feature type="region of interest" description="Disordered" evidence="1">
    <location>
        <begin position="16"/>
        <end position="154"/>
    </location>
</feature>
<dbReference type="InterPro" id="IPR019080">
    <property type="entry name" value="YqaJ_viral_recombinase"/>
</dbReference>
<dbReference type="InParanoid" id="A0A6J2QXS1"/>
<organism evidence="3 4">
    <name type="scientific">Cottoperca gobio</name>
    <name type="common">Frogmouth</name>
    <name type="synonym">Aphritis gobio</name>
    <dbReference type="NCBI Taxonomy" id="56716"/>
    <lineage>
        <taxon>Eukaryota</taxon>
        <taxon>Metazoa</taxon>
        <taxon>Chordata</taxon>
        <taxon>Craniata</taxon>
        <taxon>Vertebrata</taxon>
        <taxon>Euteleostomi</taxon>
        <taxon>Actinopterygii</taxon>
        <taxon>Neopterygii</taxon>
        <taxon>Teleostei</taxon>
        <taxon>Neoteleostei</taxon>
        <taxon>Acanthomorphata</taxon>
        <taxon>Eupercaria</taxon>
        <taxon>Perciformes</taxon>
        <taxon>Notothenioidei</taxon>
        <taxon>Bovichtidae</taxon>
        <taxon>Cottoperca</taxon>
    </lineage>
</organism>
<dbReference type="KEGG" id="cgob:115017578"/>
<dbReference type="Pfam" id="PF09588">
    <property type="entry name" value="YqaJ"/>
    <property type="match status" value="1"/>
</dbReference>
<feature type="domain" description="YqaJ viral recombinase" evidence="2">
    <location>
        <begin position="192"/>
        <end position="394"/>
    </location>
</feature>
<dbReference type="GO" id="GO:0006281">
    <property type="term" value="P:DNA repair"/>
    <property type="evidence" value="ECO:0007669"/>
    <property type="project" value="UniProtKB-ARBA"/>
</dbReference>
<dbReference type="Proteomes" id="UP000504630">
    <property type="component" value="Chromosome 13"/>
</dbReference>
<accession>A0A6J2QXS1</accession>
<dbReference type="RefSeq" id="XP_029302012.1">
    <property type="nucleotide sequence ID" value="XM_029446152.1"/>
</dbReference>
<dbReference type="Gene3D" id="3.90.320.10">
    <property type="match status" value="1"/>
</dbReference>
<dbReference type="InterPro" id="IPR011335">
    <property type="entry name" value="Restrct_endonuc-II-like"/>
</dbReference>
<proteinExistence type="predicted"/>
<evidence type="ECO:0000313" key="3">
    <source>
        <dbReference type="Proteomes" id="UP000504630"/>
    </source>
</evidence>
<dbReference type="GeneID" id="115017578"/>
<gene>
    <name evidence="4" type="primary">LOC115017578</name>
</gene>
<sequence length="455" mass="51266">MSVMFLLERTLRFSAESRPLSSEVDDMKMQNQNRNQVPEADRSQKTVVPKVRYHPSIKTPTPGAEPRTSQTQKRRPAAAHPPQTVDRTPQTVDRTPQTVDRTPQTVDRTPQTVERTPQTVERTPQTVDRTPQVNPAVRGQQSAENPVHGAAAAPDTAPLSLEPAPLGLGVQLERRVVEEVEVLTRGQRTNQDWFTWRKNRITASVAHGISHCRFVNGKSKTPPSCYLAAITGKGPSMQTRAMSWGVHMEAKVVRRYQVQFNTPGVTLTVSHFKKFLQVNQHVSVLQTLKSSALSRCVSVQDCGLFIDTRRPWLAASPDGIVTDSQTGQWLLCLEVKCPYKHRHRRVEDACRDDPAFCLEMQDEDGREPGESPVYRLKTSHSYFTQIQVQLAVTGLLQADLAVFTLKETAVVPVTFDPDLWEDTVSKLEKFYRDAVLPHLRENKRRETAASWTPEL</sequence>
<dbReference type="OrthoDB" id="6155932at2759"/>
<dbReference type="AlphaFoldDB" id="A0A6J2QXS1"/>
<evidence type="ECO:0000256" key="1">
    <source>
        <dbReference type="SAM" id="MobiDB-lite"/>
    </source>
</evidence>
<dbReference type="InterPro" id="IPR011604">
    <property type="entry name" value="PDDEXK-like_dom_sf"/>
</dbReference>
<name>A0A6J2QXS1_COTGO</name>
<evidence type="ECO:0000259" key="2">
    <source>
        <dbReference type="Pfam" id="PF09588"/>
    </source>
</evidence>
<feature type="compositionally biased region" description="Polar residues" evidence="1">
    <location>
        <begin position="85"/>
        <end position="144"/>
    </location>
</feature>
<dbReference type="InterPro" id="IPR051703">
    <property type="entry name" value="NF-kappa-B_Signaling_Reg"/>
</dbReference>
<protein>
    <submittedName>
        <fullName evidence="4">Uncharacterized protein LOC115017578 isoform X1</fullName>
    </submittedName>
</protein>
<keyword evidence="3" id="KW-1185">Reference proteome</keyword>
<reference evidence="4" key="1">
    <citation type="submission" date="2025-08" db="UniProtKB">
        <authorList>
            <consortium name="RefSeq"/>
        </authorList>
    </citation>
    <scope>IDENTIFICATION</scope>
</reference>
<dbReference type="PANTHER" id="PTHR46609">
    <property type="entry name" value="EXONUCLEASE, PHAGE-TYPE/RECB, C-TERMINAL DOMAIN-CONTAINING PROTEIN"/>
    <property type="match status" value="1"/>
</dbReference>
<dbReference type="CDD" id="cd22343">
    <property type="entry name" value="PDDEXK_lambda_exonuclease-like"/>
    <property type="match status" value="1"/>
</dbReference>
<dbReference type="SUPFAM" id="SSF52980">
    <property type="entry name" value="Restriction endonuclease-like"/>
    <property type="match status" value="1"/>
</dbReference>
<dbReference type="PANTHER" id="PTHR46609:SF8">
    <property type="entry name" value="YQAJ VIRAL RECOMBINASE DOMAIN-CONTAINING PROTEIN"/>
    <property type="match status" value="1"/>
</dbReference>